<evidence type="ECO:0000313" key="2">
    <source>
        <dbReference type="Proteomes" id="UP001396334"/>
    </source>
</evidence>
<accession>A0ABR2TXH6</accession>
<dbReference type="Proteomes" id="UP001396334">
    <property type="component" value="Unassembled WGS sequence"/>
</dbReference>
<evidence type="ECO:0000313" key="1">
    <source>
        <dbReference type="EMBL" id="KAK9042180.1"/>
    </source>
</evidence>
<organism evidence="1 2">
    <name type="scientific">Hibiscus sabdariffa</name>
    <name type="common">roselle</name>
    <dbReference type="NCBI Taxonomy" id="183260"/>
    <lineage>
        <taxon>Eukaryota</taxon>
        <taxon>Viridiplantae</taxon>
        <taxon>Streptophyta</taxon>
        <taxon>Embryophyta</taxon>
        <taxon>Tracheophyta</taxon>
        <taxon>Spermatophyta</taxon>
        <taxon>Magnoliopsida</taxon>
        <taxon>eudicotyledons</taxon>
        <taxon>Gunneridae</taxon>
        <taxon>Pentapetalae</taxon>
        <taxon>rosids</taxon>
        <taxon>malvids</taxon>
        <taxon>Malvales</taxon>
        <taxon>Malvaceae</taxon>
        <taxon>Malvoideae</taxon>
        <taxon>Hibiscus</taxon>
    </lineage>
</organism>
<sequence>MEEWIWEDGICFVEKCGSQKTRSRGENITDTKISINDEDVWFCTFICGPPYAEEKKSFWESLSDLGRNFSDKWCIIARSPTTTVALNFTTTLVVCQKALEAQRFVPLQKACALPRLGVLLVPRCVYVGDVILEKLDKAITSPNWSSIFPKTIGIIDVAMGSNQSSLFLFFQGLRKLGKKEFKLESKWFLEDEYLQNVKEEWKPPYFCGKSKGFGKKLNRTRSRLIKWNRVKYERSKNSMDDPLKKIKQMQCCSLSIEKAAKMKNLLSLVLEHYQG</sequence>
<name>A0ABR2TXH6_9ROSI</name>
<reference evidence="1 2" key="1">
    <citation type="journal article" date="2024" name="G3 (Bethesda)">
        <title>Genome assembly of Hibiscus sabdariffa L. provides insights into metabolisms of medicinal natural products.</title>
        <authorList>
            <person name="Kim T."/>
        </authorList>
    </citation>
    <scope>NUCLEOTIDE SEQUENCE [LARGE SCALE GENOMIC DNA]</scope>
    <source>
        <strain evidence="1">TK-2024</strain>
        <tissue evidence="1">Old leaves</tissue>
    </source>
</reference>
<proteinExistence type="predicted"/>
<dbReference type="EMBL" id="JBBPBN010000004">
    <property type="protein sequence ID" value="KAK9042180.1"/>
    <property type="molecule type" value="Genomic_DNA"/>
</dbReference>
<protein>
    <submittedName>
        <fullName evidence="1">Uncharacterized protein</fullName>
    </submittedName>
</protein>
<comment type="caution">
    <text evidence="1">The sequence shown here is derived from an EMBL/GenBank/DDBJ whole genome shotgun (WGS) entry which is preliminary data.</text>
</comment>
<gene>
    <name evidence="1" type="ORF">V6N11_017259</name>
</gene>
<keyword evidence="2" id="KW-1185">Reference proteome</keyword>